<feature type="domain" description="Peptidase S9A N-terminal" evidence="7">
    <location>
        <begin position="10"/>
        <end position="405"/>
    </location>
</feature>
<dbReference type="InterPro" id="IPR002470">
    <property type="entry name" value="Peptidase_S9A"/>
</dbReference>
<dbReference type="PANTHER" id="PTHR11757">
    <property type="entry name" value="PROTEASE FAMILY S9A OLIGOPEPTIDASE"/>
    <property type="match status" value="1"/>
</dbReference>
<dbReference type="SUPFAM" id="SSF50993">
    <property type="entry name" value="Peptidase/esterase 'gauge' domain"/>
    <property type="match status" value="1"/>
</dbReference>
<dbReference type="InterPro" id="IPR023302">
    <property type="entry name" value="Pept_S9A_N"/>
</dbReference>
<dbReference type="InterPro" id="IPR051543">
    <property type="entry name" value="Serine_Peptidase_S9A"/>
</dbReference>
<proteinExistence type="inferred from homology"/>
<dbReference type="Pfam" id="PF02897">
    <property type="entry name" value="Peptidase_S9_N"/>
    <property type="match status" value="1"/>
</dbReference>
<accession>A0A346Y452</accession>
<dbReference type="AlphaFoldDB" id="A0A346Y452"/>
<feature type="region of interest" description="Disordered" evidence="5">
    <location>
        <begin position="1"/>
        <end position="21"/>
    </location>
</feature>
<keyword evidence="4" id="KW-0720">Serine protease</keyword>
<dbReference type="OrthoDB" id="9801421at2"/>
<gene>
    <name evidence="8" type="ORF">DVS28_a4588</name>
</gene>
<name>A0A346Y452_9ACTN</name>
<evidence type="ECO:0000256" key="1">
    <source>
        <dbReference type="ARBA" id="ARBA00005228"/>
    </source>
</evidence>
<evidence type="ECO:0000256" key="5">
    <source>
        <dbReference type="SAM" id="MobiDB-lite"/>
    </source>
</evidence>
<feature type="domain" description="Peptidase S9 prolyl oligopeptidase catalytic" evidence="6">
    <location>
        <begin position="463"/>
        <end position="678"/>
    </location>
</feature>
<evidence type="ECO:0000259" key="6">
    <source>
        <dbReference type="Pfam" id="PF00326"/>
    </source>
</evidence>
<keyword evidence="9" id="KW-1185">Reference proteome</keyword>
<dbReference type="Gene3D" id="2.130.10.120">
    <property type="entry name" value="Prolyl oligopeptidase, N-terminal domain"/>
    <property type="match status" value="1"/>
</dbReference>
<reference evidence="8 9" key="1">
    <citation type="submission" date="2018-09" db="EMBL/GenBank/DDBJ databases">
        <title>Complete genome sequence of Euzebya sp. DY32-46 isolated from seawater of Pacific Ocean.</title>
        <authorList>
            <person name="Xu L."/>
            <person name="Wu Y.-H."/>
            <person name="Xu X.-W."/>
        </authorList>
    </citation>
    <scope>NUCLEOTIDE SEQUENCE [LARGE SCALE GENOMIC DNA]</scope>
    <source>
        <strain evidence="8 9">DY32-46</strain>
    </source>
</reference>
<dbReference type="Proteomes" id="UP000264006">
    <property type="component" value="Chromosome"/>
</dbReference>
<dbReference type="Gene3D" id="3.40.50.1820">
    <property type="entry name" value="alpha/beta hydrolase"/>
    <property type="match status" value="1"/>
</dbReference>
<evidence type="ECO:0000256" key="3">
    <source>
        <dbReference type="ARBA" id="ARBA00022801"/>
    </source>
</evidence>
<dbReference type="GO" id="GO:0004252">
    <property type="term" value="F:serine-type endopeptidase activity"/>
    <property type="evidence" value="ECO:0007669"/>
    <property type="project" value="InterPro"/>
</dbReference>
<dbReference type="EMBL" id="CP031165">
    <property type="protein sequence ID" value="AXV09249.1"/>
    <property type="molecule type" value="Genomic_DNA"/>
</dbReference>
<dbReference type="GO" id="GO:0006508">
    <property type="term" value="P:proteolysis"/>
    <property type="evidence" value="ECO:0007669"/>
    <property type="project" value="UniProtKB-KW"/>
</dbReference>
<organism evidence="8 9">
    <name type="scientific">Euzebya pacifica</name>
    <dbReference type="NCBI Taxonomy" id="1608957"/>
    <lineage>
        <taxon>Bacteria</taxon>
        <taxon>Bacillati</taxon>
        <taxon>Actinomycetota</taxon>
        <taxon>Nitriliruptoria</taxon>
        <taxon>Euzebyales</taxon>
    </lineage>
</organism>
<evidence type="ECO:0000259" key="7">
    <source>
        <dbReference type="Pfam" id="PF02897"/>
    </source>
</evidence>
<evidence type="ECO:0000313" key="8">
    <source>
        <dbReference type="EMBL" id="AXV09249.1"/>
    </source>
</evidence>
<dbReference type="PROSITE" id="PS00708">
    <property type="entry name" value="PRO_ENDOPEP_SER"/>
    <property type="match status" value="1"/>
</dbReference>
<dbReference type="RefSeq" id="WP_114593459.1">
    <property type="nucleotide sequence ID" value="NZ_CP031165.1"/>
</dbReference>
<keyword evidence="3" id="KW-0378">Hydrolase</keyword>
<dbReference type="InterPro" id="IPR029058">
    <property type="entry name" value="AB_hydrolase_fold"/>
</dbReference>
<dbReference type="InterPro" id="IPR001375">
    <property type="entry name" value="Peptidase_S9_cat"/>
</dbReference>
<sequence>MTGNQPPAVPAAKRVPHSWDRPTGAAQDHYAWLRDREDPDTIGYLEAENTFADSWFAPYADTVEAIYEEIRSRVQETDDSPPVRDGDWWYQRRTEEGKAYSIHTRGRSAETAGEQLVLDTNAEADGHEFFSLGMLNVSPDHTLAAWSADTDGSERYTVRFRDVAAGTDIDDVLEGTKSGASAWSADGSWFFYMLPDATERPYRVMRHRMGTPQADDVEVYTDDDERFFVGVGTTLSEGWIVISSQSKITAESWLLPADDPTAEPVLVRARETGVEYDVDDWGDQLVVHTNLDAEDFRVMTAPHDAPGEWTELEPHQPGQRITGVAPFAGHLVIHEWHDAQPRMRLLFRDGTRRVLPGLDAPHSIGFAGNRTWDTDVLRVGMQSMVDPHRIVDIDVRTGEQTLVKQHPTPNVDLGDYTADRIWATAEDGTRVPVDVVRHVGTPVDGSAACLLYGYGSYEHSIPPSFSVARLSLLDRGMTYALVHPRGGGEGGRRWYLDGKLLAKRNTFTDTLAAADHLVETGWSAPDRLAIRGGSAGGLLVGACITMRPDRFATAVADVPFVDIVTTMSDPTLPLTVTEWEEWGDPREEPYASYMLSYSPYDNTVAADYPAIYVTAGLNDPRVSYHEPAKWVARLREMHTGTRPIVMKTEMGAGHGGPSGRYEAWRDEARTLAFLLSTTGVIDRA</sequence>
<protein>
    <submittedName>
        <fullName evidence="8">Protease II</fullName>
    </submittedName>
</protein>
<evidence type="ECO:0000256" key="2">
    <source>
        <dbReference type="ARBA" id="ARBA00022670"/>
    </source>
</evidence>
<evidence type="ECO:0000256" key="4">
    <source>
        <dbReference type="ARBA" id="ARBA00022825"/>
    </source>
</evidence>
<dbReference type="PRINTS" id="PR00862">
    <property type="entry name" value="PROLIGOPTASE"/>
</dbReference>
<dbReference type="Pfam" id="PF00326">
    <property type="entry name" value="Peptidase_S9"/>
    <property type="match status" value="1"/>
</dbReference>
<comment type="similarity">
    <text evidence="1">Belongs to the peptidase S9A family.</text>
</comment>
<keyword evidence="2 8" id="KW-0645">Protease</keyword>
<dbReference type="InterPro" id="IPR002471">
    <property type="entry name" value="Pept_S9_AS"/>
</dbReference>
<dbReference type="SUPFAM" id="SSF53474">
    <property type="entry name" value="alpha/beta-Hydrolases"/>
    <property type="match status" value="1"/>
</dbReference>
<evidence type="ECO:0000313" key="9">
    <source>
        <dbReference type="Proteomes" id="UP000264006"/>
    </source>
</evidence>
<dbReference type="KEGG" id="euz:DVS28_a4588"/>
<dbReference type="PANTHER" id="PTHR11757:SF19">
    <property type="entry name" value="PROLYL ENDOPEPTIDASE-LIKE"/>
    <property type="match status" value="1"/>
</dbReference>